<dbReference type="Proteomes" id="UP000636661">
    <property type="component" value="Unassembled WGS sequence"/>
</dbReference>
<dbReference type="AlphaFoldDB" id="A0A918HW45"/>
<evidence type="ECO:0000313" key="2">
    <source>
        <dbReference type="EMBL" id="GGU29437.1"/>
    </source>
</evidence>
<evidence type="ECO:0000256" key="1">
    <source>
        <dbReference type="SAM" id="Phobius"/>
    </source>
</evidence>
<keyword evidence="1" id="KW-0472">Membrane</keyword>
<dbReference type="EMBL" id="BMTP01000003">
    <property type="protein sequence ID" value="GGU29437.1"/>
    <property type="molecule type" value="Genomic_DNA"/>
</dbReference>
<keyword evidence="1" id="KW-0812">Transmembrane</keyword>
<keyword evidence="1" id="KW-1133">Transmembrane helix</keyword>
<name>A0A918HW45_9ACTN</name>
<evidence type="ECO:0000313" key="3">
    <source>
        <dbReference type="Proteomes" id="UP000636661"/>
    </source>
</evidence>
<keyword evidence="3" id="KW-1185">Reference proteome</keyword>
<gene>
    <name evidence="2" type="ORF">GCM10010274_15420</name>
</gene>
<reference evidence="2" key="1">
    <citation type="journal article" date="2014" name="Int. J. Syst. Evol. Microbiol.">
        <title>Complete genome sequence of Corynebacterium casei LMG S-19264T (=DSM 44701T), isolated from a smear-ripened cheese.</title>
        <authorList>
            <consortium name="US DOE Joint Genome Institute (JGI-PGF)"/>
            <person name="Walter F."/>
            <person name="Albersmeier A."/>
            <person name="Kalinowski J."/>
            <person name="Ruckert C."/>
        </authorList>
    </citation>
    <scope>NUCLEOTIDE SEQUENCE</scope>
    <source>
        <strain evidence="2">JCM 4391</strain>
    </source>
</reference>
<organism evidence="2 3">
    <name type="scientific">Streptomyces lavendofoliae</name>
    <dbReference type="NCBI Taxonomy" id="67314"/>
    <lineage>
        <taxon>Bacteria</taxon>
        <taxon>Bacillati</taxon>
        <taxon>Actinomycetota</taxon>
        <taxon>Actinomycetes</taxon>
        <taxon>Kitasatosporales</taxon>
        <taxon>Streptomycetaceae</taxon>
        <taxon>Streptomyces</taxon>
    </lineage>
</organism>
<proteinExistence type="predicted"/>
<accession>A0A918HW45</accession>
<feature type="transmembrane region" description="Helical" evidence="1">
    <location>
        <begin position="20"/>
        <end position="38"/>
    </location>
</feature>
<comment type="caution">
    <text evidence="2">The sequence shown here is derived from an EMBL/GenBank/DDBJ whole genome shotgun (WGS) entry which is preliminary data.</text>
</comment>
<sequence length="47" mass="4858">MRPIRTSGAEVGNMGKIMSLVKIVIGAVVGGIVKAFVAEKLDSEGEV</sequence>
<protein>
    <submittedName>
        <fullName evidence="2">Uncharacterized protein</fullName>
    </submittedName>
</protein>
<reference evidence="2" key="2">
    <citation type="submission" date="2020-09" db="EMBL/GenBank/DDBJ databases">
        <authorList>
            <person name="Sun Q."/>
            <person name="Ohkuma M."/>
        </authorList>
    </citation>
    <scope>NUCLEOTIDE SEQUENCE</scope>
    <source>
        <strain evidence="2">JCM 4391</strain>
    </source>
</reference>